<comment type="caution">
    <text evidence="1">The sequence shown here is derived from an EMBL/GenBank/DDBJ whole genome shotgun (WGS) entry which is preliminary data.</text>
</comment>
<evidence type="ECO:0000313" key="1">
    <source>
        <dbReference type="EMBL" id="KAI7838460.1"/>
    </source>
</evidence>
<accession>A0AAD5H342</accession>
<dbReference type="Proteomes" id="UP001205105">
    <property type="component" value="Unassembled WGS sequence"/>
</dbReference>
<organism evidence="1 2">
    <name type="scientific">Chlorella ohadii</name>
    <dbReference type="NCBI Taxonomy" id="2649997"/>
    <lineage>
        <taxon>Eukaryota</taxon>
        <taxon>Viridiplantae</taxon>
        <taxon>Chlorophyta</taxon>
        <taxon>core chlorophytes</taxon>
        <taxon>Trebouxiophyceae</taxon>
        <taxon>Chlorellales</taxon>
        <taxon>Chlorellaceae</taxon>
        <taxon>Chlorella clade</taxon>
        <taxon>Chlorella</taxon>
    </lineage>
</organism>
<evidence type="ECO:0000313" key="2">
    <source>
        <dbReference type="Proteomes" id="UP001205105"/>
    </source>
</evidence>
<name>A0AAD5H342_9CHLO</name>
<gene>
    <name evidence="1" type="ORF">COHA_007723</name>
</gene>
<dbReference type="AlphaFoldDB" id="A0AAD5H342"/>
<dbReference type="EMBL" id="JADXDR010000125">
    <property type="protein sequence ID" value="KAI7838460.1"/>
    <property type="molecule type" value="Genomic_DNA"/>
</dbReference>
<keyword evidence="2" id="KW-1185">Reference proteome</keyword>
<reference evidence="1" key="1">
    <citation type="submission" date="2020-11" db="EMBL/GenBank/DDBJ databases">
        <title>Chlorella ohadii genome sequencing and assembly.</title>
        <authorList>
            <person name="Murik O."/>
            <person name="Treves H."/>
            <person name="Kedem I."/>
            <person name="Shotland Y."/>
            <person name="Kaplan A."/>
        </authorList>
    </citation>
    <scope>NUCLEOTIDE SEQUENCE</scope>
    <source>
        <strain evidence="1">1</strain>
    </source>
</reference>
<protein>
    <submittedName>
        <fullName evidence="1">Uncharacterized protein</fullName>
    </submittedName>
</protein>
<proteinExistence type="predicted"/>
<sequence>MLRAPAWVQQIKSTHSAAQGVSEAKCLHLHAAGIAAFGLNGMRHAAPERAAGVQNDSPCTCNDCTASLPALLPFPTAAQLPLLLERAALPSLDGWPPEARCQVFVAFYQYLLAAVSIVVAAKLHPLLYGAWDPEPPRTSLGAPYKLLRSGLHAADARLHHMCAMVWGEQGSALSRLAVAWTLLSFLMQLALLLEMHAPLAPTVQLGGT</sequence>